<feature type="signal peptide" evidence="1">
    <location>
        <begin position="1"/>
        <end position="23"/>
    </location>
</feature>
<proteinExistence type="predicted"/>
<protein>
    <submittedName>
        <fullName evidence="2">Uncharacterized protein</fullName>
    </submittedName>
</protein>
<dbReference type="AlphaFoldDB" id="A0A0E9T690"/>
<reference evidence="2" key="1">
    <citation type="submission" date="2014-11" db="EMBL/GenBank/DDBJ databases">
        <authorList>
            <person name="Amaro Gonzalez C."/>
        </authorList>
    </citation>
    <scope>NUCLEOTIDE SEQUENCE</scope>
</reference>
<name>A0A0E9T690_ANGAN</name>
<keyword evidence="1" id="KW-0732">Signal</keyword>
<feature type="chain" id="PRO_5002432734" evidence="1">
    <location>
        <begin position="24"/>
        <end position="44"/>
    </location>
</feature>
<evidence type="ECO:0000256" key="1">
    <source>
        <dbReference type="SAM" id="SignalP"/>
    </source>
</evidence>
<reference evidence="2" key="2">
    <citation type="journal article" date="2015" name="Fish Shellfish Immunol.">
        <title>Early steps in the European eel (Anguilla anguilla)-Vibrio vulnificus interaction in the gills: Role of the RtxA13 toxin.</title>
        <authorList>
            <person name="Callol A."/>
            <person name="Pajuelo D."/>
            <person name="Ebbesson L."/>
            <person name="Teles M."/>
            <person name="MacKenzie S."/>
            <person name="Amaro C."/>
        </authorList>
    </citation>
    <scope>NUCLEOTIDE SEQUENCE</scope>
</reference>
<evidence type="ECO:0000313" key="2">
    <source>
        <dbReference type="EMBL" id="JAH49161.1"/>
    </source>
</evidence>
<dbReference type="EMBL" id="GBXM01059416">
    <property type="protein sequence ID" value="JAH49161.1"/>
    <property type="molecule type" value="Transcribed_RNA"/>
</dbReference>
<organism evidence="2">
    <name type="scientific">Anguilla anguilla</name>
    <name type="common">European freshwater eel</name>
    <name type="synonym">Muraena anguilla</name>
    <dbReference type="NCBI Taxonomy" id="7936"/>
    <lineage>
        <taxon>Eukaryota</taxon>
        <taxon>Metazoa</taxon>
        <taxon>Chordata</taxon>
        <taxon>Craniata</taxon>
        <taxon>Vertebrata</taxon>
        <taxon>Euteleostomi</taxon>
        <taxon>Actinopterygii</taxon>
        <taxon>Neopterygii</taxon>
        <taxon>Teleostei</taxon>
        <taxon>Anguilliformes</taxon>
        <taxon>Anguillidae</taxon>
        <taxon>Anguilla</taxon>
    </lineage>
</organism>
<sequence length="44" mass="5087">MRRYTMQVLLSLAVVLCLQYKKSILVHVQPHPLNPSTLHKVFPS</sequence>
<accession>A0A0E9T690</accession>